<accession>A0ACC5Z483</accession>
<gene>
    <name evidence="1" type="ORF">PDJAM_G00086850</name>
</gene>
<dbReference type="Proteomes" id="UP000830395">
    <property type="component" value="Chromosome 17"/>
</dbReference>
<sequence length="97" mass="11053">MVTVMLTSVIFIMELQKKKKTRLNKNSWSKMVPGHRAPPTQRTGQSETGMGSNKVTFHGKVSQRGKIRRVVCLHTHECKSLCTPRQNEELQFVATRS</sequence>
<keyword evidence="2" id="KW-1185">Reference proteome</keyword>
<reference evidence="1" key="1">
    <citation type="submission" date="2020-02" db="EMBL/GenBank/DDBJ databases">
        <title>Genome sequencing of the panga catfish, Pangasius djambal.</title>
        <authorList>
            <person name="Wen M."/>
            <person name="Zahm M."/>
            <person name="Roques C."/>
            <person name="Cabau C."/>
            <person name="Klopp C."/>
            <person name="Donnadieu C."/>
            <person name="Jouanno E."/>
            <person name="Avarre J.-C."/>
            <person name="Campet M."/>
            <person name="Ha T."/>
            <person name="Dugue R."/>
            <person name="Lampietro C."/>
            <person name="Louis A."/>
            <person name="Herpin A."/>
            <person name="Echchiki A."/>
            <person name="Berthelot C."/>
            <person name="Parey E."/>
            <person name="Roest-Crollius H."/>
            <person name="Braasch I."/>
            <person name="Postlethwait J.H."/>
            <person name="Bobe J."/>
            <person name="Montfort J."/>
            <person name="Bouchez O."/>
            <person name="Begum T."/>
            <person name="Schartl M."/>
            <person name="Gustiano R."/>
            <person name="Guiguen Y."/>
        </authorList>
    </citation>
    <scope>NUCLEOTIDE SEQUENCE</scope>
    <source>
        <strain evidence="1">Pdj_M5554</strain>
    </source>
</reference>
<comment type="caution">
    <text evidence="1">The sequence shown here is derived from an EMBL/GenBank/DDBJ whole genome shotgun (WGS) entry which is preliminary data.</text>
</comment>
<evidence type="ECO:0000313" key="2">
    <source>
        <dbReference type="Proteomes" id="UP000830395"/>
    </source>
</evidence>
<dbReference type="EMBL" id="CM040991">
    <property type="protein sequence ID" value="MCJ8742834.1"/>
    <property type="molecule type" value="Genomic_DNA"/>
</dbReference>
<feature type="non-terminal residue" evidence="1">
    <location>
        <position position="97"/>
    </location>
</feature>
<organism evidence="1 2">
    <name type="scientific">Pangasius djambal</name>
    <dbReference type="NCBI Taxonomy" id="1691987"/>
    <lineage>
        <taxon>Eukaryota</taxon>
        <taxon>Metazoa</taxon>
        <taxon>Chordata</taxon>
        <taxon>Craniata</taxon>
        <taxon>Vertebrata</taxon>
        <taxon>Euteleostomi</taxon>
        <taxon>Actinopterygii</taxon>
        <taxon>Neopterygii</taxon>
        <taxon>Teleostei</taxon>
        <taxon>Ostariophysi</taxon>
        <taxon>Siluriformes</taxon>
        <taxon>Pangasiidae</taxon>
        <taxon>Pangasius</taxon>
    </lineage>
</organism>
<evidence type="ECO:0000313" key="1">
    <source>
        <dbReference type="EMBL" id="MCJ8742834.1"/>
    </source>
</evidence>
<proteinExistence type="predicted"/>
<name>A0ACC5Z483_9TELE</name>
<protein>
    <submittedName>
        <fullName evidence="1">Uncharacterized protein</fullName>
    </submittedName>
</protein>